<evidence type="ECO:0000313" key="11">
    <source>
        <dbReference type="Proteomes" id="UP000295496"/>
    </source>
</evidence>
<proteinExistence type="inferred from homology"/>
<dbReference type="NCBIfam" id="TIGR03426">
    <property type="entry name" value="shape_MreD"/>
    <property type="match status" value="1"/>
</dbReference>
<keyword evidence="3 8" id="KW-1003">Cell membrane</keyword>
<evidence type="ECO:0000256" key="4">
    <source>
        <dbReference type="ARBA" id="ARBA00022692"/>
    </source>
</evidence>
<accession>A0A4R1L2Q6</accession>
<sequence>MNGRFFIQVISLLCIFVVALVLEIAPWPAGFQSFKPAWLVLVLTYWSLSIPEKVSIGSAFVLGVIWDLVLGSVMGVHALVLSVFMYVVAKNHSVLSNLSLLQQSLLTVLLVFCIRIGIFLIEWTMHNATFQWQEIFGALISGLLWPWVFLLLRKIRLKLQINE</sequence>
<comment type="caution">
    <text evidence="10">The sequence shown here is derived from an EMBL/GenBank/DDBJ whole genome shotgun (WGS) entry which is preliminary data.</text>
</comment>
<evidence type="ECO:0000256" key="5">
    <source>
        <dbReference type="ARBA" id="ARBA00022960"/>
    </source>
</evidence>
<evidence type="ECO:0000256" key="1">
    <source>
        <dbReference type="ARBA" id="ARBA00004651"/>
    </source>
</evidence>
<keyword evidence="4 9" id="KW-0812">Transmembrane</keyword>
<keyword evidence="11" id="KW-1185">Reference proteome</keyword>
<dbReference type="InterPro" id="IPR026034">
    <property type="entry name" value="MreD_proteobac"/>
</dbReference>
<feature type="transmembrane region" description="Helical" evidence="9">
    <location>
        <begin position="6"/>
        <end position="25"/>
    </location>
</feature>
<dbReference type="EMBL" id="SMGJ01000001">
    <property type="protein sequence ID" value="TCK71387.1"/>
    <property type="molecule type" value="Genomic_DNA"/>
</dbReference>
<comment type="similarity">
    <text evidence="2 8">Belongs to the MreD family.</text>
</comment>
<dbReference type="OrthoDB" id="6647425at2"/>
<dbReference type="GO" id="GO:0008360">
    <property type="term" value="P:regulation of cell shape"/>
    <property type="evidence" value="ECO:0007669"/>
    <property type="project" value="UniProtKB-UniRule"/>
</dbReference>
<keyword evidence="6 9" id="KW-1133">Transmembrane helix</keyword>
<feature type="transmembrane region" description="Helical" evidence="9">
    <location>
        <begin position="68"/>
        <end position="88"/>
    </location>
</feature>
<feature type="transmembrane region" description="Helical" evidence="9">
    <location>
        <begin position="100"/>
        <end position="123"/>
    </location>
</feature>
<evidence type="ECO:0000256" key="8">
    <source>
        <dbReference type="PIRNR" id="PIRNR018472"/>
    </source>
</evidence>
<keyword evidence="7 8" id="KW-0472">Membrane</keyword>
<evidence type="ECO:0000256" key="2">
    <source>
        <dbReference type="ARBA" id="ARBA00007776"/>
    </source>
</evidence>
<dbReference type="PIRSF" id="PIRSF018472">
    <property type="entry name" value="MreD_proteobac"/>
    <property type="match status" value="1"/>
</dbReference>
<evidence type="ECO:0000313" key="10">
    <source>
        <dbReference type="EMBL" id="TCK71387.1"/>
    </source>
</evidence>
<comment type="subcellular location">
    <subcellularLocation>
        <location evidence="8">Cell inner membrane</location>
    </subcellularLocation>
    <subcellularLocation>
        <location evidence="1">Cell membrane</location>
        <topology evidence="1">Multi-pass membrane protein</topology>
    </subcellularLocation>
</comment>
<keyword evidence="8" id="KW-0997">Cell inner membrane</keyword>
<dbReference type="PANTHER" id="PTHR37484:SF1">
    <property type="entry name" value="ROD SHAPE-DETERMINING PROTEIN MRED"/>
    <property type="match status" value="1"/>
</dbReference>
<dbReference type="GO" id="GO:0005886">
    <property type="term" value="C:plasma membrane"/>
    <property type="evidence" value="ECO:0007669"/>
    <property type="project" value="UniProtKB-SubCell"/>
</dbReference>
<dbReference type="Pfam" id="PF04093">
    <property type="entry name" value="MreD"/>
    <property type="match status" value="1"/>
</dbReference>
<dbReference type="AlphaFoldDB" id="A0A4R1L2Q6"/>
<reference evidence="10 11" key="1">
    <citation type="submission" date="2019-03" db="EMBL/GenBank/DDBJ databases">
        <title>Genomic Encyclopedia of Type Strains, Phase IV (KMG-IV): sequencing the most valuable type-strain genomes for metagenomic binning, comparative biology and taxonomic classification.</title>
        <authorList>
            <person name="Goeker M."/>
        </authorList>
    </citation>
    <scope>NUCLEOTIDE SEQUENCE [LARGE SCALE GENOMIC DNA]</scope>
    <source>
        <strain evidence="10 11">DSM 10053</strain>
    </source>
</reference>
<dbReference type="Proteomes" id="UP000295496">
    <property type="component" value="Unassembled WGS sequence"/>
</dbReference>
<dbReference type="RefSeq" id="WP_132300112.1">
    <property type="nucleotide sequence ID" value="NZ_CP170642.1"/>
</dbReference>
<evidence type="ECO:0000256" key="7">
    <source>
        <dbReference type="ARBA" id="ARBA00023136"/>
    </source>
</evidence>
<gene>
    <name evidence="10" type="ORF">EV692_0457</name>
</gene>
<keyword evidence="5 8" id="KW-0133">Cell shape</keyword>
<evidence type="ECO:0000256" key="6">
    <source>
        <dbReference type="ARBA" id="ARBA00022989"/>
    </source>
</evidence>
<evidence type="ECO:0000256" key="3">
    <source>
        <dbReference type="ARBA" id="ARBA00022475"/>
    </source>
</evidence>
<evidence type="ECO:0000256" key="9">
    <source>
        <dbReference type="SAM" id="Phobius"/>
    </source>
</evidence>
<feature type="transmembrane region" description="Helical" evidence="9">
    <location>
        <begin position="135"/>
        <end position="152"/>
    </location>
</feature>
<organism evidence="10 11">
    <name type="scientific">Lonepinella koalarum</name>
    <dbReference type="NCBI Taxonomy" id="53417"/>
    <lineage>
        <taxon>Bacteria</taxon>
        <taxon>Pseudomonadati</taxon>
        <taxon>Pseudomonadota</taxon>
        <taxon>Gammaproteobacteria</taxon>
        <taxon>Pasteurellales</taxon>
        <taxon>Pasteurellaceae</taxon>
        <taxon>Lonepinella</taxon>
    </lineage>
</organism>
<protein>
    <recommendedName>
        <fullName evidence="8">Rod shape-determining protein MreD</fullName>
    </recommendedName>
</protein>
<comment type="function">
    <text evidence="8">Involved in formation of the rod shape of the cell. May also contribute to regulation of formation of penicillin-binding proteins.</text>
</comment>
<name>A0A4R1L2Q6_9PAST</name>
<dbReference type="PANTHER" id="PTHR37484">
    <property type="entry name" value="ROD SHAPE-DETERMINING PROTEIN MRED"/>
    <property type="match status" value="1"/>
</dbReference>
<dbReference type="InterPro" id="IPR007227">
    <property type="entry name" value="Cell_shape_determining_MreD"/>
</dbReference>